<dbReference type="PRINTS" id="PR01415">
    <property type="entry name" value="ANKYRIN"/>
</dbReference>
<evidence type="ECO:0000313" key="6">
    <source>
        <dbReference type="Proteomes" id="UP001470230"/>
    </source>
</evidence>
<dbReference type="Gene3D" id="1.25.40.20">
    <property type="entry name" value="Ankyrin repeat-containing domain"/>
    <property type="match status" value="3"/>
</dbReference>
<dbReference type="PANTHER" id="PTHR24171">
    <property type="entry name" value="ANKYRIN REPEAT DOMAIN-CONTAINING PROTEIN 39-RELATED"/>
    <property type="match status" value="1"/>
</dbReference>
<gene>
    <name evidence="5" type="ORF">M9Y10_022262</name>
</gene>
<accession>A0ABR2KS06</accession>
<dbReference type="PANTHER" id="PTHR24171:SF9">
    <property type="entry name" value="ANKYRIN REPEAT DOMAIN-CONTAINING PROTEIN 39"/>
    <property type="match status" value="1"/>
</dbReference>
<comment type="caution">
    <text evidence="5">The sequence shown here is derived from an EMBL/GenBank/DDBJ whole genome shotgun (WGS) entry which is preliminary data.</text>
</comment>
<dbReference type="PROSITE" id="PS50088">
    <property type="entry name" value="ANK_REPEAT"/>
    <property type="match status" value="2"/>
</dbReference>
<feature type="repeat" description="ANK" evidence="3">
    <location>
        <begin position="88"/>
        <end position="120"/>
    </location>
</feature>
<name>A0ABR2KS06_9EUKA</name>
<dbReference type="SUPFAM" id="SSF48403">
    <property type="entry name" value="Ankyrin repeat"/>
    <property type="match status" value="1"/>
</dbReference>
<protein>
    <recommendedName>
        <fullName evidence="7">Ankyrin repeat protein</fullName>
    </recommendedName>
</protein>
<keyword evidence="1" id="KW-0677">Repeat</keyword>
<dbReference type="SMART" id="SM00248">
    <property type="entry name" value="ANK"/>
    <property type="match status" value="4"/>
</dbReference>
<dbReference type="Proteomes" id="UP001470230">
    <property type="component" value="Unassembled WGS sequence"/>
</dbReference>
<evidence type="ECO:0000256" key="1">
    <source>
        <dbReference type="ARBA" id="ARBA00022737"/>
    </source>
</evidence>
<keyword evidence="2 3" id="KW-0040">ANK repeat</keyword>
<sequence>MINGFIEGAQAILDAGGSINIQSRLKETPLMMALNERQTEMVDFLIQSRADVEKPGLHHRTPIYYTTEADTTELLINAGAAVNAKDDEGMSPLHAAAKNGYLDVAKMLIDNGAEVNATDKQKQTPLHAAAENGQAEMCELLLNNGAELKVLDIARRSPEMLARRNEHFQVLTVISQFNEAAEDEDAPLLVFRPFAGVINSPNPPVESNDPDLKADDFKFDISTE</sequence>
<evidence type="ECO:0000256" key="4">
    <source>
        <dbReference type="SAM" id="MobiDB-lite"/>
    </source>
</evidence>
<feature type="repeat" description="ANK" evidence="3">
    <location>
        <begin position="121"/>
        <end position="153"/>
    </location>
</feature>
<evidence type="ECO:0000256" key="3">
    <source>
        <dbReference type="PROSITE-ProRule" id="PRU00023"/>
    </source>
</evidence>
<feature type="compositionally biased region" description="Basic and acidic residues" evidence="4">
    <location>
        <begin position="210"/>
        <end position="224"/>
    </location>
</feature>
<dbReference type="InterPro" id="IPR002110">
    <property type="entry name" value="Ankyrin_rpt"/>
</dbReference>
<evidence type="ECO:0008006" key="7">
    <source>
        <dbReference type="Google" id="ProtNLM"/>
    </source>
</evidence>
<keyword evidence="6" id="KW-1185">Reference proteome</keyword>
<dbReference type="Pfam" id="PF13637">
    <property type="entry name" value="Ank_4"/>
    <property type="match status" value="1"/>
</dbReference>
<organism evidence="5 6">
    <name type="scientific">Tritrichomonas musculus</name>
    <dbReference type="NCBI Taxonomy" id="1915356"/>
    <lineage>
        <taxon>Eukaryota</taxon>
        <taxon>Metamonada</taxon>
        <taxon>Parabasalia</taxon>
        <taxon>Tritrichomonadida</taxon>
        <taxon>Tritrichomonadidae</taxon>
        <taxon>Tritrichomonas</taxon>
    </lineage>
</organism>
<feature type="region of interest" description="Disordered" evidence="4">
    <location>
        <begin position="200"/>
        <end position="224"/>
    </location>
</feature>
<evidence type="ECO:0000256" key="2">
    <source>
        <dbReference type="ARBA" id="ARBA00023043"/>
    </source>
</evidence>
<evidence type="ECO:0000313" key="5">
    <source>
        <dbReference type="EMBL" id="KAK8893833.1"/>
    </source>
</evidence>
<dbReference type="EMBL" id="JAPFFF010000003">
    <property type="protein sequence ID" value="KAK8893833.1"/>
    <property type="molecule type" value="Genomic_DNA"/>
</dbReference>
<dbReference type="InterPro" id="IPR036770">
    <property type="entry name" value="Ankyrin_rpt-contain_sf"/>
</dbReference>
<dbReference type="Pfam" id="PF00023">
    <property type="entry name" value="Ank"/>
    <property type="match status" value="1"/>
</dbReference>
<dbReference type="PROSITE" id="PS50297">
    <property type="entry name" value="ANK_REP_REGION"/>
    <property type="match status" value="2"/>
</dbReference>
<proteinExistence type="predicted"/>
<reference evidence="5 6" key="1">
    <citation type="submission" date="2024-04" db="EMBL/GenBank/DDBJ databases">
        <title>Tritrichomonas musculus Genome.</title>
        <authorList>
            <person name="Alves-Ferreira E."/>
            <person name="Grigg M."/>
            <person name="Lorenzi H."/>
            <person name="Galac M."/>
        </authorList>
    </citation>
    <scope>NUCLEOTIDE SEQUENCE [LARGE SCALE GENOMIC DNA]</scope>
    <source>
        <strain evidence="5 6">EAF2021</strain>
    </source>
</reference>